<keyword evidence="1" id="KW-0812">Transmembrane</keyword>
<sequence length="270" mass="30059">MNGSWWSIGFGASITLACLGFWGSRVLSWAEFQNQVFGTASPASQRRRPWTSLGKWLQPEMTTLGTPEQAGLWRRATVLATALVLVLTVLLRSVGWLILVPAIWSAPMVVARVKERVYRRKLAKQTRVVEMLMAFLVRAGATLSDTLLMLERQMEAPMQDKLREVNVHKQYSTLPGALEALADSAGVPQLREFAALVSESERNGTPVADAILRSIRLDMKMRDASAAERYGKVQLEVAMYATLLIAMPGFGFAVYAMLVFALRMFGSWNF</sequence>
<keyword evidence="1" id="KW-0472">Membrane</keyword>
<dbReference type="PANTHER" id="PTHR35007">
    <property type="entry name" value="INTEGRAL MEMBRANE PROTEIN-RELATED"/>
    <property type="match status" value="1"/>
</dbReference>
<proteinExistence type="predicted"/>
<dbReference type="PANTHER" id="PTHR35007:SF2">
    <property type="entry name" value="PILUS ASSEMBLE PROTEIN"/>
    <property type="match status" value="1"/>
</dbReference>
<comment type="caution">
    <text evidence="2">The sequence shown here is derived from an EMBL/GenBank/DDBJ whole genome shotgun (WGS) entry which is preliminary data.</text>
</comment>
<reference evidence="3" key="1">
    <citation type="journal article" date="2019" name="Int. J. Syst. Evol. Microbiol.">
        <title>The Global Catalogue of Microorganisms (GCM) 10K type strain sequencing project: providing services to taxonomists for standard genome sequencing and annotation.</title>
        <authorList>
            <consortium name="The Broad Institute Genomics Platform"/>
            <consortium name="The Broad Institute Genome Sequencing Center for Infectious Disease"/>
            <person name="Wu L."/>
            <person name="Ma J."/>
        </authorList>
    </citation>
    <scope>NUCLEOTIDE SEQUENCE [LARGE SCALE GENOMIC DNA]</scope>
    <source>
        <strain evidence="3">CGMCC 1.12286</strain>
    </source>
</reference>
<dbReference type="EMBL" id="JBHUCX010000021">
    <property type="protein sequence ID" value="MFD1674819.1"/>
    <property type="molecule type" value="Genomic_DNA"/>
</dbReference>
<feature type="transmembrane region" description="Helical" evidence="1">
    <location>
        <begin position="6"/>
        <end position="23"/>
    </location>
</feature>
<feature type="transmembrane region" description="Helical" evidence="1">
    <location>
        <begin position="78"/>
        <end position="104"/>
    </location>
</feature>
<dbReference type="Proteomes" id="UP001597079">
    <property type="component" value="Unassembled WGS sequence"/>
</dbReference>
<organism evidence="2 3">
    <name type="scientific">Alicyclobacillus fodiniaquatilis</name>
    <dbReference type="NCBI Taxonomy" id="1661150"/>
    <lineage>
        <taxon>Bacteria</taxon>
        <taxon>Bacillati</taxon>
        <taxon>Bacillota</taxon>
        <taxon>Bacilli</taxon>
        <taxon>Bacillales</taxon>
        <taxon>Alicyclobacillaceae</taxon>
        <taxon>Alicyclobacillus</taxon>
    </lineage>
</organism>
<accession>A0ABW4JEL7</accession>
<gene>
    <name evidence="2" type="ORF">ACFSB2_08925</name>
</gene>
<keyword evidence="1" id="KW-1133">Transmembrane helix</keyword>
<dbReference type="RefSeq" id="WP_377942689.1">
    <property type="nucleotide sequence ID" value="NZ_JBHUCX010000021.1"/>
</dbReference>
<feature type="transmembrane region" description="Helical" evidence="1">
    <location>
        <begin position="237"/>
        <end position="262"/>
    </location>
</feature>
<evidence type="ECO:0000313" key="2">
    <source>
        <dbReference type="EMBL" id="MFD1674819.1"/>
    </source>
</evidence>
<name>A0ABW4JEL7_9BACL</name>
<keyword evidence="3" id="KW-1185">Reference proteome</keyword>
<evidence type="ECO:0000313" key="3">
    <source>
        <dbReference type="Proteomes" id="UP001597079"/>
    </source>
</evidence>
<protein>
    <submittedName>
        <fullName evidence="2">Type II secretion system F family protein</fullName>
    </submittedName>
</protein>
<evidence type="ECO:0000256" key="1">
    <source>
        <dbReference type="SAM" id="Phobius"/>
    </source>
</evidence>